<keyword evidence="2 5" id="KW-0545">Nucleotide biosynthesis</keyword>
<dbReference type="PRINTS" id="PR00094">
    <property type="entry name" value="ADENYLTKNASE"/>
</dbReference>
<feature type="binding site" evidence="5">
    <location>
        <position position="91"/>
    </location>
    <ligand>
        <name>AMP</name>
        <dbReference type="ChEBI" id="CHEBI:456215"/>
    </ligand>
</feature>
<evidence type="ECO:0000256" key="2">
    <source>
        <dbReference type="ARBA" id="ARBA00022727"/>
    </source>
</evidence>
<feature type="binding site" evidence="5">
    <location>
        <position position="149"/>
    </location>
    <ligand>
        <name>Zn(2+)</name>
        <dbReference type="ChEBI" id="CHEBI:29105"/>
        <note>structural</note>
    </ligand>
</feature>
<dbReference type="EMBL" id="CP043315">
    <property type="protein sequence ID" value="QEK38195.1"/>
    <property type="molecule type" value="Genomic_DNA"/>
</dbReference>
<keyword evidence="3 5" id="KW-0547">Nucleotide-binding</keyword>
<comment type="similarity">
    <text evidence="5 6">Belongs to the adenylate kinase family.</text>
</comment>
<keyword evidence="5" id="KW-0963">Cytoplasm</keyword>
<dbReference type="CDD" id="cd01428">
    <property type="entry name" value="ADK"/>
    <property type="match status" value="1"/>
</dbReference>
<sequence length="212" mass="23809">MLNLVFLGPPGSGKGTQASIICKKFDLELISMGDMLRAEQDSQTELGKQINSLISQGNLVPLNVIIDILKQKIQSTNKGILFDGVPRSLDQANALENILHSLKMTLDAVIVFNIDYDTATKRMKHRYICKDCNAILSMQDSDEKICDLCQSSLIEKREDDICDQAIEKRLSVFEEESSHIIDFYKKKGILLEINACKNQDEVTKEILSNLSK</sequence>
<dbReference type="KEGG" id="cip:FZC35_02330"/>
<comment type="caution">
    <text evidence="5">Lacks conserved residue(s) required for the propagation of feature annotation.</text>
</comment>
<evidence type="ECO:0000256" key="3">
    <source>
        <dbReference type="ARBA" id="ARBA00022741"/>
    </source>
</evidence>
<dbReference type="PANTHER" id="PTHR23359">
    <property type="entry name" value="NUCLEOTIDE KINASE"/>
    <property type="match status" value="1"/>
</dbReference>
<keyword evidence="5" id="KW-0862">Zinc</keyword>
<keyword evidence="1 5" id="KW-0808">Transferase</keyword>
<comment type="function">
    <text evidence="5">Catalyzes the reversible transfer of the terminal phosphate group between ATP and AMP. Plays an important role in cellular energy homeostasis and in adenine nucleotide metabolism.</text>
</comment>
<dbReference type="RefSeq" id="WP_148981042.1">
    <property type="nucleotide sequence ID" value="NZ_CP043315.1"/>
</dbReference>
<evidence type="ECO:0000256" key="1">
    <source>
        <dbReference type="ARBA" id="ARBA00022679"/>
    </source>
</evidence>
<feature type="binding site" evidence="5">
    <location>
        <position position="157"/>
    </location>
    <ligand>
        <name>AMP</name>
        <dbReference type="ChEBI" id="CHEBI:456215"/>
    </ligand>
</feature>
<feature type="binding site" evidence="5">
    <location>
        <position position="146"/>
    </location>
    <ligand>
        <name>Zn(2+)</name>
        <dbReference type="ChEBI" id="CHEBI:29105"/>
        <note>structural</note>
    </ligand>
</feature>
<keyword evidence="4 5" id="KW-0418">Kinase</keyword>
<dbReference type="Gene3D" id="3.40.50.300">
    <property type="entry name" value="P-loop containing nucleotide triphosphate hydrolases"/>
    <property type="match status" value="1"/>
</dbReference>
<dbReference type="GO" id="GO:0005524">
    <property type="term" value="F:ATP binding"/>
    <property type="evidence" value="ECO:0007669"/>
    <property type="project" value="UniProtKB-UniRule"/>
</dbReference>
<dbReference type="InterPro" id="IPR027417">
    <property type="entry name" value="P-loop_NTPase"/>
</dbReference>
<dbReference type="AlphaFoldDB" id="A0A5C0UDR1"/>
<evidence type="ECO:0000256" key="4">
    <source>
        <dbReference type="ARBA" id="ARBA00022777"/>
    </source>
</evidence>
<dbReference type="InterPro" id="IPR006259">
    <property type="entry name" value="Adenyl_kin_sub"/>
</dbReference>
<dbReference type="UniPathway" id="UPA00588">
    <property type="reaction ID" value="UER00649"/>
</dbReference>
<dbReference type="GO" id="GO:0008270">
    <property type="term" value="F:zinc ion binding"/>
    <property type="evidence" value="ECO:0007669"/>
    <property type="project" value="UniProtKB-UniRule"/>
</dbReference>
<name>A0A5C0UDR1_9PROT</name>
<feature type="binding site" evidence="5">
    <location>
        <position position="126"/>
    </location>
    <ligand>
        <name>ATP</name>
        <dbReference type="ChEBI" id="CHEBI:30616"/>
    </ligand>
</feature>
<comment type="domain">
    <text evidence="5">Consists of three domains, a large central CORE domain and two small peripheral domains, NMPbind and LID, which undergo movements during catalysis. The LID domain closes over the site of phosphoryl transfer upon ATP binding. Assembling and dissambling the active center during each catalytic cycle provides an effective means to prevent ATP hydrolysis. Some bacteria have evolved a zinc-coordinating structure that stabilizes the LID domain.</text>
</comment>
<reference evidence="8 9" key="1">
    <citation type="submission" date="2019-08" db="EMBL/GenBank/DDBJ databases">
        <title>Highly reduced genomes of protist endosymbionts show evolutionary convergence.</title>
        <authorList>
            <person name="George E."/>
            <person name="Husnik F."/>
            <person name="Tashyreva D."/>
            <person name="Prokopchuk G."/>
            <person name="Horak A."/>
            <person name="Kwong W.K."/>
            <person name="Lukes J."/>
            <person name="Keeling P.J."/>
        </authorList>
    </citation>
    <scope>NUCLEOTIDE SEQUENCE [LARGE SCALE GENOMIC DNA]</scope>
    <source>
        <strain evidence="8">1605</strain>
    </source>
</reference>
<dbReference type="InterPro" id="IPR000850">
    <property type="entry name" value="Adenylat/UMP-CMP_kin"/>
</dbReference>
<evidence type="ECO:0000313" key="8">
    <source>
        <dbReference type="EMBL" id="QEK38195.1"/>
    </source>
</evidence>
<comment type="subcellular location">
    <subcellularLocation>
        <location evidence="5 7">Cytoplasm</location>
    </subcellularLocation>
</comment>
<accession>A0A5C0UDR1</accession>
<dbReference type="GO" id="GO:0005737">
    <property type="term" value="C:cytoplasm"/>
    <property type="evidence" value="ECO:0007669"/>
    <property type="project" value="UniProtKB-SubCell"/>
</dbReference>
<keyword evidence="5 7" id="KW-0067">ATP-binding</keyword>
<feature type="binding site" evidence="5">
    <location>
        <position position="129"/>
    </location>
    <ligand>
        <name>Zn(2+)</name>
        <dbReference type="ChEBI" id="CHEBI:29105"/>
        <note>structural</note>
    </ligand>
</feature>
<dbReference type="EC" id="2.7.4.3" evidence="5 7"/>
<evidence type="ECO:0000256" key="7">
    <source>
        <dbReference type="RuleBase" id="RU003331"/>
    </source>
</evidence>
<evidence type="ECO:0000256" key="5">
    <source>
        <dbReference type="HAMAP-Rule" id="MF_00235"/>
    </source>
</evidence>
<dbReference type="GO" id="GO:0044209">
    <property type="term" value="P:AMP salvage"/>
    <property type="evidence" value="ECO:0007669"/>
    <property type="project" value="UniProtKB-UniRule"/>
</dbReference>
<dbReference type="OrthoDB" id="9805030at2"/>
<comment type="subunit">
    <text evidence="5 7">Monomer.</text>
</comment>
<feature type="binding site" evidence="5">
    <location>
        <begin position="58"/>
        <end position="60"/>
    </location>
    <ligand>
        <name>AMP</name>
        <dbReference type="ChEBI" id="CHEBI:456215"/>
    </ligand>
</feature>
<dbReference type="NCBIfam" id="TIGR01351">
    <property type="entry name" value="adk"/>
    <property type="match status" value="1"/>
</dbReference>
<keyword evidence="9" id="KW-1185">Reference proteome</keyword>
<feature type="binding site" evidence="5">
    <location>
        <position position="169"/>
    </location>
    <ligand>
        <name>AMP</name>
        <dbReference type="ChEBI" id="CHEBI:456215"/>
    </ligand>
</feature>
<feature type="region of interest" description="NMP" evidence="5">
    <location>
        <begin position="31"/>
        <end position="60"/>
    </location>
</feature>
<dbReference type="Pfam" id="PF00406">
    <property type="entry name" value="ADK"/>
    <property type="match status" value="1"/>
</dbReference>
<gene>
    <name evidence="5" type="primary">adk</name>
    <name evidence="8" type="ORF">FZC35_02330</name>
</gene>
<protein>
    <recommendedName>
        <fullName evidence="5 7">Adenylate kinase</fullName>
        <shortName evidence="5">AK</shortName>
        <ecNumber evidence="5 7">2.7.4.3</ecNumber>
    </recommendedName>
    <alternativeName>
        <fullName evidence="5">ATP-AMP transphosphorylase</fullName>
    </alternativeName>
    <alternativeName>
        <fullName evidence="5">ATP:AMP phosphotransferase</fullName>
    </alternativeName>
    <alternativeName>
        <fullName evidence="5">Adenylate monophosphate kinase</fullName>
    </alternativeName>
</protein>
<feature type="binding site" evidence="5">
    <location>
        <position position="197"/>
    </location>
    <ligand>
        <name>ATP</name>
        <dbReference type="ChEBI" id="CHEBI:30616"/>
    </ligand>
</feature>
<evidence type="ECO:0000313" key="9">
    <source>
        <dbReference type="Proteomes" id="UP000325155"/>
    </source>
</evidence>
<comment type="catalytic activity">
    <reaction evidence="5 7">
        <text>AMP + ATP = 2 ADP</text>
        <dbReference type="Rhea" id="RHEA:12973"/>
        <dbReference type="ChEBI" id="CHEBI:30616"/>
        <dbReference type="ChEBI" id="CHEBI:456215"/>
        <dbReference type="ChEBI" id="CHEBI:456216"/>
        <dbReference type="EC" id="2.7.4.3"/>
    </reaction>
</comment>
<organism evidence="8 9">
    <name type="scientific">Candidatus Cytomitobacter indipagum</name>
    <dbReference type="NCBI Taxonomy" id="2601575"/>
    <lineage>
        <taxon>Bacteria</taxon>
        <taxon>Pseudomonadati</taxon>
        <taxon>Pseudomonadota</taxon>
        <taxon>Alphaproteobacteria</taxon>
        <taxon>Holosporales</taxon>
        <taxon>Holosporaceae</taxon>
        <taxon>Candidatus Cytomitobacter</taxon>
    </lineage>
</organism>
<keyword evidence="5" id="KW-0479">Metal-binding</keyword>
<feature type="binding site" evidence="5">
    <location>
        <begin position="11"/>
        <end position="16"/>
    </location>
    <ligand>
        <name>ATP</name>
        <dbReference type="ChEBI" id="CHEBI:30616"/>
    </ligand>
</feature>
<dbReference type="Proteomes" id="UP000325155">
    <property type="component" value="Chromosome"/>
</dbReference>
<evidence type="ECO:0000256" key="6">
    <source>
        <dbReference type="RuleBase" id="RU003330"/>
    </source>
</evidence>
<dbReference type="SUPFAM" id="SSF52540">
    <property type="entry name" value="P-loop containing nucleoside triphosphate hydrolases"/>
    <property type="match status" value="1"/>
</dbReference>
<comment type="pathway">
    <text evidence="5">Purine metabolism; AMP biosynthesis via salvage pathway; AMP from ADP: step 1/1.</text>
</comment>
<proteinExistence type="inferred from homology"/>
<feature type="binding site" evidence="5">
    <location>
        <position position="37"/>
    </location>
    <ligand>
        <name>AMP</name>
        <dbReference type="ChEBI" id="CHEBI:456215"/>
    </ligand>
</feature>
<feature type="binding site" evidence="5">
    <location>
        <position position="132"/>
    </location>
    <ligand>
        <name>Zn(2+)</name>
        <dbReference type="ChEBI" id="CHEBI:29105"/>
        <note>structural</note>
    </ligand>
</feature>
<dbReference type="GO" id="GO:0004017">
    <property type="term" value="F:AMP kinase activity"/>
    <property type="evidence" value="ECO:0007669"/>
    <property type="project" value="UniProtKB-UniRule"/>
</dbReference>
<dbReference type="HAMAP" id="MF_00235">
    <property type="entry name" value="Adenylate_kinase_Adk"/>
    <property type="match status" value="1"/>
</dbReference>